<gene>
    <name evidence="1" type="ORF">AKO1_000810</name>
</gene>
<organism evidence="1 2">
    <name type="scientific">Acrasis kona</name>
    <dbReference type="NCBI Taxonomy" id="1008807"/>
    <lineage>
        <taxon>Eukaryota</taxon>
        <taxon>Discoba</taxon>
        <taxon>Heterolobosea</taxon>
        <taxon>Tetramitia</taxon>
        <taxon>Eutetramitia</taxon>
        <taxon>Acrasidae</taxon>
        <taxon>Acrasis</taxon>
    </lineage>
</organism>
<comment type="caution">
    <text evidence="1">The sequence shown here is derived from an EMBL/GenBank/DDBJ whole genome shotgun (WGS) entry which is preliminary data.</text>
</comment>
<keyword evidence="2" id="KW-1185">Reference proteome</keyword>
<dbReference type="EMBL" id="JAOPGA020001336">
    <property type="protein sequence ID" value="KAL0487346.1"/>
    <property type="molecule type" value="Genomic_DNA"/>
</dbReference>
<name>A0AAW2ZC60_9EUKA</name>
<proteinExistence type="predicted"/>
<evidence type="ECO:0000313" key="2">
    <source>
        <dbReference type="Proteomes" id="UP001431209"/>
    </source>
</evidence>
<dbReference type="Proteomes" id="UP001431209">
    <property type="component" value="Unassembled WGS sequence"/>
</dbReference>
<evidence type="ECO:0008006" key="3">
    <source>
        <dbReference type="Google" id="ProtNLM"/>
    </source>
</evidence>
<protein>
    <recommendedName>
        <fullName evidence="3">Capsid protein</fullName>
    </recommendedName>
</protein>
<dbReference type="AlphaFoldDB" id="A0AAW2ZC60"/>
<accession>A0AAW2ZC60</accession>
<reference evidence="1 2" key="1">
    <citation type="submission" date="2024-03" db="EMBL/GenBank/DDBJ databases">
        <title>The Acrasis kona genome and developmental transcriptomes reveal deep origins of eukaryotic multicellular pathways.</title>
        <authorList>
            <person name="Sheikh S."/>
            <person name="Fu C.-J."/>
            <person name="Brown M.W."/>
            <person name="Baldauf S.L."/>
        </authorList>
    </citation>
    <scope>NUCLEOTIDE SEQUENCE [LARGE SCALE GENOMIC DNA]</scope>
    <source>
        <strain evidence="1 2">ATCC MYA-3509</strain>
    </source>
</reference>
<sequence length="261" mass="30417">MNSQGLKHSTPTPASIETQFIEYKYNAETKKVAMVSKPKAMRKKRTRKAIDIKVKSHQYITTAISTLRDNVQPYIPETVTWEAYKHQIDGQDVLCFTNENLEKYKYCIQQELIIEWLNLMLMDVRTKVVPGKNTRRVMDYKLGIIPEKHFKCWFDKMPGEEKDTTMSRSRVELLGGTSADICVTKKFTGENLLKIPHTCSDWWHFYHRDEHGVERYYEIVDLALKYNEVTQVLYASIIYGCYQPAIEVGDDGSLIGMYNAY</sequence>
<evidence type="ECO:0000313" key="1">
    <source>
        <dbReference type="EMBL" id="KAL0487346.1"/>
    </source>
</evidence>